<dbReference type="EMBL" id="QEAQ01000003">
    <property type="protein sequence ID" value="TPX62274.1"/>
    <property type="molecule type" value="Genomic_DNA"/>
</dbReference>
<feature type="transmembrane region" description="Helical" evidence="1">
    <location>
        <begin position="144"/>
        <end position="163"/>
    </location>
</feature>
<feature type="transmembrane region" description="Helical" evidence="1">
    <location>
        <begin position="121"/>
        <end position="138"/>
    </location>
</feature>
<feature type="transmembrane region" description="Helical" evidence="1">
    <location>
        <begin position="324"/>
        <end position="342"/>
    </location>
</feature>
<gene>
    <name evidence="2" type="ORF">PhCBS80983_g00572</name>
</gene>
<feature type="transmembrane region" description="Helical" evidence="1">
    <location>
        <begin position="549"/>
        <end position="568"/>
    </location>
</feature>
<feature type="transmembrane region" description="Helical" evidence="1">
    <location>
        <begin position="238"/>
        <end position="259"/>
    </location>
</feature>
<feature type="transmembrane region" description="Helical" evidence="1">
    <location>
        <begin position="354"/>
        <end position="372"/>
    </location>
</feature>
<keyword evidence="3" id="KW-1185">Reference proteome</keyword>
<keyword evidence="1" id="KW-1133">Transmembrane helix</keyword>
<feature type="transmembrane region" description="Helical" evidence="1">
    <location>
        <begin position="425"/>
        <end position="447"/>
    </location>
</feature>
<accession>A0A507EEL4</accession>
<feature type="transmembrane region" description="Helical" evidence="1">
    <location>
        <begin position="271"/>
        <end position="293"/>
    </location>
</feature>
<name>A0A507EEL4_9FUNG</name>
<proteinExistence type="predicted"/>
<organism evidence="2 3">
    <name type="scientific">Powellomyces hirtus</name>
    <dbReference type="NCBI Taxonomy" id="109895"/>
    <lineage>
        <taxon>Eukaryota</taxon>
        <taxon>Fungi</taxon>
        <taxon>Fungi incertae sedis</taxon>
        <taxon>Chytridiomycota</taxon>
        <taxon>Chytridiomycota incertae sedis</taxon>
        <taxon>Chytridiomycetes</taxon>
        <taxon>Spizellomycetales</taxon>
        <taxon>Powellomycetaceae</taxon>
        <taxon>Powellomyces</taxon>
    </lineage>
</organism>
<evidence type="ECO:0000256" key="1">
    <source>
        <dbReference type="SAM" id="Phobius"/>
    </source>
</evidence>
<feature type="transmembrane region" description="Helical" evidence="1">
    <location>
        <begin position="574"/>
        <end position="590"/>
    </location>
</feature>
<dbReference type="AlphaFoldDB" id="A0A507EEL4"/>
<keyword evidence="1" id="KW-0812">Transmembrane</keyword>
<dbReference type="Proteomes" id="UP000318582">
    <property type="component" value="Unassembled WGS sequence"/>
</dbReference>
<reference evidence="2 3" key="1">
    <citation type="journal article" date="2019" name="Sci. Rep.">
        <title>Comparative genomics of chytrid fungi reveal insights into the obligate biotrophic and pathogenic lifestyle of Synchytrium endobioticum.</title>
        <authorList>
            <person name="van de Vossenberg B.T.L.H."/>
            <person name="Warris S."/>
            <person name="Nguyen H.D.T."/>
            <person name="van Gent-Pelzer M.P.E."/>
            <person name="Joly D.L."/>
            <person name="van de Geest H.C."/>
            <person name="Bonants P.J.M."/>
            <person name="Smith D.S."/>
            <person name="Levesque C.A."/>
            <person name="van der Lee T.A.J."/>
        </authorList>
    </citation>
    <scope>NUCLEOTIDE SEQUENCE [LARGE SCALE GENOMIC DNA]</scope>
    <source>
        <strain evidence="2 3">CBS 809.83</strain>
    </source>
</reference>
<comment type="caution">
    <text evidence="2">The sequence shown here is derived from an EMBL/GenBank/DDBJ whole genome shotgun (WGS) entry which is preliminary data.</text>
</comment>
<sequence>MVISKVNDFVAGGSQGPMVQVHRTAELTQDETHQLASNDEDRTSYPEGARFHYQNMSSAEVPTTSFRSSTIKAFLRFPAGRKSLISRPGVNILTPLWRVVDPHANPTTATIPPNTALFTDAIYALCLYRTLLVLTAAGLNRTGILRFLLVFIPFHSTYVQLILDHDRHFAKHDTFHLVYTGARIGTLFSVGFTVPMVFNTVDSTWMAFAALMLIARGAHAFIQICVGSWEQTAAERAWWLISFRAAAAIAPCILWGASMGLGNENLHARDIMWIAAVAVDQACLLAIGLAEAAMERKCPDSRRPRAGNGIASERCTHNKRIGRLTSFILASGMIGLFEQRYFVANPDSVIAIPLYPRSLLCAVVGLMIIYALERIYWSINPYLTSHAVPSNRIATSTSLPTDNLTHPIPGSPILIFLRTYLHLPLYGFILLAWHGLQGSLQIMYASFREQPFYDYSPPPNPPFVSAANVAQNVSPIAKLYVTSYNADMPYATSLFTNNPVTGGSSALSDSHTWTLHQLFSISTGLLLLVMALMAGLLAGGERPNRTRSLTGFLVRLLIAVGASIPALVNASAQVTLFALAILLVITALIADSFTPPAGQGQCTNE</sequence>
<protein>
    <submittedName>
        <fullName evidence="2">Uncharacterized protein</fullName>
    </submittedName>
</protein>
<feature type="transmembrane region" description="Helical" evidence="1">
    <location>
        <begin position="204"/>
        <end position="226"/>
    </location>
</feature>
<feature type="transmembrane region" description="Helical" evidence="1">
    <location>
        <begin position="518"/>
        <end position="537"/>
    </location>
</feature>
<keyword evidence="1" id="KW-0472">Membrane</keyword>
<feature type="transmembrane region" description="Helical" evidence="1">
    <location>
        <begin position="175"/>
        <end position="198"/>
    </location>
</feature>
<evidence type="ECO:0000313" key="3">
    <source>
        <dbReference type="Proteomes" id="UP000318582"/>
    </source>
</evidence>
<evidence type="ECO:0000313" key="2">
    <source>
        <dbReference type="EMBL" id="TPX62274.1"/>
    </source>
</evidence>